<dbReference type="Pfam" id="PF13185">
    <property type="entry name" value="GAF_2"/>
    <property type="match status" value="1"/>
</dbReference>
<keyword evidence="4" id="KW-1185">Reference proteome</keyword>
<dbReference type="PANTHER" id="PTHR21021">
    <property type="entry name" value="GAF/PUTATIVE CYTOSKELETAL PROTEIN"/>
    <property type="match status" value="1"/>
</dbReference>
<proteinExistence type="inferred from homology"/>
<dbReference type="PROSITE" id="PS01320">
    <property type="entry name" value="UPF0067"/>
    <property type="match status" value="1"/>
</dbReference>
<dbReference type="SUPFAM" id="SSF55781">
    <property type="entry name" value="GAF domain-like"/>
    <property type="match status" value="1"/>
</dbReference>
<protein>
    <submittedName>
        <fullName evidence="3">GAF domain-containing protein</fullName>
    </submittedName>
</protein>
<dbReference type="Proteomes" id="UP001595843">
    <property type="component" value="Unassembled WGS sequence"/>
</dbReference>
<reference evidence="4" key="1">
    <citation type="journal article" date="2019" name="Int. J. Syst. Evol. Microbiol.">
        <title>The Global Catalogue of Microorganisms (GCM) 10K type strain sequencing project: providing services to taxonomists for standard genome sequencing and annotation.</title>
        <authorList>
            <consortium name="The Broad Institute Genomics Platform"/>
            <consortium name="The Broad Institute Genome Sequencing Center for Infectious Disease"/>
            <person name="Wu L."/>
            <person name="Ma J."/>
        </authorList>
    </citation>
    <scope>NUCLEOTIDE SEQUENCE [LARGE SCALE GENOMIC DNA]</scope>
    <source>
        <strain evidence="4">IBRC-M 10813</strain>
    </source>
</reference>
<comment type="similarity">
    <text evidence="1">Belongs to the free Met sulfoxide reductase family.</text>
</comment>
<dbReference type="InterPro" id="IPR029016">
    <property type="entry name" value="GAF-like_dom_sf"/>
</dbReference>
<organism evidence="3 4">
    <name type="scientific">Salinithrix halophila</name>
    <dbReference type="NCBI Taxonomy" id="1485204"/>
    <lineage>
        <taxon>Bacteria</taxon>
        <taxon>Bacillati</taxon>
        <taxon>Bacillota</taxon>
        <taxon>Bacilli</taxon>
        <taxon>Bacillales</taxon>
        <taxon>Thermoactinomycetaceae</taxon>
        <taxon>Salinithrix</taxon>
    </lineage>
</organism>
<dbReference type="RefSeq" id="WP_380704398.1">
    <property type="nucleotide sequence ID" value="NZ_JBHSAP010000009.1"/>
</dbReference>
<dbReference type="InterPro" id="IPR003018">
    <property type="entry name" value="GAF"/>
</dbReference>
<accession>A0ABV8JF49</accession>
<dbReference type="EMBL" id="JBHSAP010000009">
    <property type="protein sequence ID" value="MFC4076980.1"/>
    <property type="molecule type" value="Genomic_DNA"/>
</dbReference>
<evidence type="ECO:0000259" key="2">
    <source>
        <dbReference type="Pfam" id="PF13185"/>
    </source>
</evidence>
<dbReference type="InterPro" id="IPR000614">
    <property type="entry name" value="FRMsr_CS"/>
</dbReference>
<sequence>MLPFKQVEGNKEAQYSLLLNQAKSLFVQERDWLANLANGASLLYHSLDQINWAGFYLMRDGELVLGPFMGMPACIRIPIGKGVCGTAVKEDSTQVVTDVLQFPGHIACDATTRSEIVIPIRMDGEIVGVLDMDSPVTERFDATDKKHLETFVQIFLDNTDWPSLSR</sequence>
<dbReference type="InterPro" id="IPR051330">
    <property type="entry name" value="Phosphatase_reg/MetRdx"/>
</dbReference>
<evidence type="ECO:0000256" key="1">
    <source>
        <dbReference type="ARBA" id="ARBA00038454"/>
    </source>
</evidence>
<evidence type="ECO:0000313" key="3">
    <source>
        <dbReference type="EMBL" id="MFC4076980.1"/>
    </source>
</evidence>
<evidence type="ECO:0000313" key="4">
    <source>
        <dbReference type="Proteomes" id="UP001595843"/>
    </source>
</evidence>
<dbReference type="Gene3D" id="3.30.450.40">
    <property type="match status" value="1"/>
</dbReference>
<dbReference type="PANTHER" id="PTHR21021:SF15">
    <property type="entry name" value="FREE METHIONINE-R-SULFOXIDE REDUCTASE"/>
    <property type="match status" value="1"/>
</dbReference>
<comment type="caution">
    <text evidence="3">The sequence shown here is derived from an EMBL/GenBank/DDBJ whole genome shotgun (WGS) entry which is preliminary data.</text>
</comment>
<feature type="domain" description="GAF" evidence="2">
    <location>
        <begin position="53"/>
        <end position="153"/>
    </location>
</feature>
<gene>
    <name evidence="3" type="ORF">ACFOUO_09155</name>
</gene>
<name>A0ABV8JF49_9BACL</name>